<dbReference type="SMART" id="SM00490">
    <property type="entry name" value="HELICc"/>
    <property type="match status" value="1"/>
</dbReference>
<dbReference type="Pfam" id="PF00271">
    <property type="entry name" value="Helicase_C"/>
    <property type="match status" value="1"/>
</dbReference>
<dbReference type="PANTHER" id="PTHR47959">
    <property type="entry name" value="ATP-DEPENDENT RNA HELICASE RHLE-RELATED"/>
    <property type="match status" value="1"/>
</dbReference>
<dbReference type="InterPro" id="IPR005580">
    <property type="entry name" value="DbpA/CsdA_RNA-bd_dom"/>
</dbReference>
<keyword evidence="1" id="KW-0547">Nucleotide-binding</keyword>
<comment type="caution">
    <text evidence="10">The sequence shown here is derived from an EMBL/GenBank/DDBJ whole genome shotgun (WGS) entry which is preliminary data.</text>
</comment>
<dbReference type="InterPro" id="IPR012677">
    <property type="entry name" value="Nucleotide-bd_a/b_plait_sf"/>
</dbReference>
<keyword evidence="11" id="KW-1185">Reference proteome</keyword>
<dbReference type="InterPro" id="IPR001650">
    <property type="entry name" value="Helicase_C-like"/>
</dbReference>
<comment type="similarity">
    <text evidence="5">Belongs to the DEAD box helicase family.</text>
</comment>
<proteinExistence type="inferred from homology"/>
<dbReference type="SUPFAM" id="SSF52540">
    <property type="entry name" value="P-loop containing nucleoside triphosphate hydrolases"/>
    <property type="match status" value="1"/>
</dbReference>
<evidence type="ECO:0000259" key="7">
    <source>
        <dbReference type="PROSITE" id="PS51192"/>
    </source>
</evidence>
<dbReference type="CDD" id="cd00268">
    <property type="entry name" value="DEADc"/>
    <property type="match status" value="1"/>
</dbReference>
<dbReference type="Gene3D" id="3.40.50.300">
    <property type="entry name" value="P-loop containing nucleotide triphosphate hydrolases"/>
    <property type="match status" value="2"/>
</dbReference>
<dbReference type="PANTHER" id="PTHR47959:SF1">
    <property type="entry name" value="ATP-DEPENDENT RNA HELICASE DBPA"/>
    <property type="match status" value="1"/>
</dbReference>
<feature type="short sequence motif" description="Q motif" evidence="6">
    <location>
        <begin position="5"/>
        <end position="33"/>
    </location>
</feature>
<dbReference type="InterPro" id="IPR044742">
    <property type="entry name" value="DEAD/DEAH_RhlB"/>
</dbReference>
<dbReference type="CDD" id="cd18787">
    <property type="entry name" value="SF2_C_DEAD"/>
    <property type="match status" value="1"/>
</dbReference>
<dbReference type="Pfam" id="PF00270">
    <property type="entry name" value="DEAD"/>
    <property type="match status" value="1"/>
</dbReference>
<keyword evidence="4" id="KW-0067">ATP-binding</keyword>
<dbReference type="InterPro" id="IPR027417">
    <property type="entry name" value="P-loop_NTPase"/>
</dbReference>
<organism evidence="10 11">
    <name type="scientific">Alteromonas aquimaris</name>
    <dbReference type="NCBI Taxonomy" id="2998417"/>
    <lineage>
        <taxon>Bacteria</taxon>
        <taxon>Pseudomonadati</taxon>
        <taxon>Pseudomonadota</taxon>
        <taxon>Gammaproteobacteria</taxon>
        <taxon>Alteromonadales</taxon>
        <taxon>Alteromonadaceae</taxon>
        <taxon>Alteromonas/Salinimonas group</taxon>
        <taxon>Alteromonas</taxon>
    </lineage>
</organism>
<dbReference type="NCBIfam" id="NF008744">
    <property type="entry name" value="PRK11776.1"/>
    <property type="match status" value="1"/>
</dbReference>
<evidence type="ECO:0000256" key="1">
    <source>
        <dbReference type="ARBA" id="ARBA00022741"/>
    </source>
</evidence>
<dbReference type="InterPro" id="IPR014001">
    <property type="entry name" value="Helicase_ATP-bd"/>
</dbReference>
<feature type="domain" description="Helicase C-terminal" evidence="8">
    <location>
        <begin position="234"/>
        <end position="383"/>
    </location>
</feature>
<name>A0ABT3P8W1_9ALTE</name>
<dbReference type="EMBL" id="JAPFRD010000011">
    <property type="protein sequence ID" value="MCW8109207.1"/>
    <property type="molecule type" value="Genomic_DNA"/>
</dbReference>
<dbReference type="SMART" id="SM00487">
    <property type="entry name" value="DEXDc"/>
    <property type="match status" value="1"/>
</dbReference>
<evidence type="ECO:0000313" key="10">
    <source>
        <dbReference type="EMBL" id="MCW8109207.1"/>
    </source>
</evidence>
<dbReference type="RefSeq" id="WP_265617953.1">
    <property type="nucleotide sequence ID" value="NZ_JAPFRD010000011.1"/>
</dbReference>
<dbReference type="InterPro" id="IPR011545">
    <property type="entry name" value="DEAD/DEAH_box_helicase_dom"/>
</dbReference>
<evidence type="ECO:0000256" key="5">
    <source>
        <dbReference type="ARBA" id="ARBA00038437"/>
    </source>
</evidence>
<accession>A0ABT3P8W1</accession>
<dbReference type="Gene3D" id="3.30.70.330">
    <property type="match status" value="1"/>
</dbReference>
<dbReference type="PROSITE" id="PS51195">
    <property type="entry name" value="Q_MOTIF"/>
    <property type="match status" value="1"/>
</dbReference>
<sequence length="462" mass="50638">MSSFSSFSSLPLNQSIADVLERRSFHQMTPVQQETLPHSLDGRDVLAKARTGSGKTLAFLLPVFNKLELNQYSPQAIILCPTRELAEQVAQEARVVGQVMGNVKVLAVYGGVPIRHHIQSLEHGAHIIVGTPGRVKDLLARQQLDFSQITFRVLDEVDRMLDLGFHDDVAEIFSAITTPVQTLMFSATLPAAVETLASRFLRQPLKCEISAPELAQPQISEVAYHVGTLSKLQALKALLTTCQPTSAIIFCNRRIHVAEVVDELSNAGFSVQGLDGGMEQAKRNEVIIRFSAKALQILVATDVAARGLDIEQVDHVFNYSVSEEVESHIHRIGRTARGDAEGTAITLYDDNELAHLNKIEAFREKQFVKKSAQSLTFQPKNVSQPAYTCLVLSAGKKSKIRPGDIVGALTNDAAIQADDIGNIKVVSNASYVAVKTRSAKRAMAHFREGKIKGKKVRCKKLT</sequence>
<evidence type="ECO:0000313" key="11">
    <source>
        <dbReference type="Proteomes" id="UP001142810"/>
    </source>
</evidence>
<feature type="domain" description="Helicase ATP-binding" evidence="7">
    <location>
        <begin position="36"/>
        <end position="207"/>
    </location>
</feature>
<dbReference type="EC" id="3.6.4.13" evidence="10"/>
<evidence type="ECO:0000259" key="9">
    <source>
        <dbReference type="PROSITE" id="PS51195"/>
    </source>
</evidence>
<keyword evidence="2 10" id="KW-0378">Hydrolase</keyword>
<dbReference type="InterPro" id="IPR050079">
    <property type="entry name" value="DEAD_box_RNA_helicase"/>
</dbReference>
<dbReference type="PROSITE" id="PS51194">
    <property type="entry name" value="HELICASE_CTER"/>
    <property type="match status" value="1"/>
</dbReference>
<gene>
    <name evidence="10" type="primary">dbpA</name>
    <name evidence="10" type="ORF">OPS25_11925</name>
</gene>
<dbReference type="Pfam" id="PF03880">
    <property type="entry name" value="DbpA"/>
    <property type="match status" value="1"/>
</dbReference>
<evidence type="ECO:0000256" key="6">
    <source>
        <dbReference type="PROSITE-ProRule" id="PRU00552"/>
    </source>
</evidence>
<feature type="domain" description="DEAD-box RNA helicase Q" evidence="9">
    <location>
        <begin position="5"/>
        <end position="33"/>
    </location>
</feature>
<protein>
    <submittedName>
        <fullName evidence="10">ATP-dependent RNA helicase DbpA</fullName>
        <ecNumber evidence="10">3.6.4.13</ecNumber>
    </submittedName>
</protein>
<evidence type="ECO:0000256" key="4">
    <source>
        <dbReference type="ARBA" id="ARBA00022840"/>
    </source>
</evidence>
<dbReference type="PROSITE" id="PS51192">
    <property type="entry name" value="HELICASE_ATP_BIND_1"/>
    <property type="match status" value="1"/>
</dbReference>
<dbReference type="GO" id="GO:0016787">
    <property type="term" value="F:hydrolase activity"/>
    <property type="evidence" value="ECO:0007669"/>
    <property type="project" value="UniProtKB-KW"/>
</dbReference>
<evidence type="ECO:0000256" key="2">
    <source>
        <dbReference type="ARBA" id="ARBA00022801"/>
    </source>
</evidence>
<keyword evidence="3 10" id="KW-0347">Helicase</keyword>
<evidence type="ECO:0000256" key="3">
    <source>
        <dbReference type="ARBA" id="ARBA00022806"/>
    </source>
</evidence>
<evidence type="ECO:0000259" key="8">
    <source>
        <dbReference type="PROSITE" id="PS51194"/>
    </source>
</evidence>
<dbReference type="GO" id="GO:0003724">
    <property type="term" value="F:RNA helicase activity"/>
    <property type="evidence" value="ECO:0007669"/>
    <property type="project" value="UniProtKB-EC"/>
</dbReference>
<dbReference type="InterPro" id="IPR014014">
    <property type="entry name" value="RNA_helicase_DEAD_Q_motif"/>
</dbReference>
<dbReference type="Proteomes" id="UP001142810">
    <property type="component" value="Unassembled WGS sequence"/>
</dbReference>
<reference evidence="10" key="1">
    <citation type="submission" date="2022-11" db="EMBL/GenBank/DDBJ databases">
        <title>Alteromonas sp. nov., isolated from sea water of the Qingdao.</title>
        <authorList>
            <person name="Wang Q."/>
        </authorList>
    </citation>
    <scope>NUCLEOTIDE SEQUENCE</scope>
    <source>
        <strain evidence="10">ASW11-7</strain>
    </source>
</reference>